<dbReference type="SUPFAM" id="SSF46548">
    <property type="entry name" value="alpha-helical ferredoxin"/>
    <property type="match status" value="1"/>
</dbReference>
<accession>K4KKH4</accession>
<protein>
    <recommendedName>
        <fullName evidence="6">Glycolate oxidase iron-sulfur subunit</fullName>
        <ecNumber evidence="6">1.1.99.14</ecNumber>
    </recommendedName>
</protein>
<evidence type="ECO:0000256" key="6">
    <source>
        <dbReference type="PIRNR" id="PIRNR000139"/>
    </source>
</evidence>
<keyword evidence="5 6" id="KW-0411">Iron-sulfur</keyword>
<evidence type="ECO:0000256" key="4">
    <source>
        <dbReference type="ARBA" id="ARBA00023004"/>
    </source>
</evidence>
<dbReference type="Pfam" id="PF02754">
    <property type="entry name" value="CCG"/>
    <property type="match status" value="2"/>
</dbReference>
<keyword evidence="4 6" id="KW-0408">Iron</keyword>
<organism evidence="8 9">
    <name type="scientific">Simiduia agarivorans (strain DSM 21679 / JCM 13881 / BCRC 17597 / SA1)</name>
    <dbReference type="NCBI Taxonomy" id="1117647"/>
    <lineage>
        <taxon>Bacteria</taxon>
        <taxon>Pseudomonadati</taxon>
        <taxon>Pseudomonadota</taxon>
        <taxon>Gammaproteobacteria</taxon>
        <taxon>Cellvibrionales</taxon>
        <taxon>Cellvibrionaceae</taxon>
        <taxon>Simiduia</taxon>
    </lineage>
</organism>
<comment type="catalytic activity">
    <reaction evidence="6">
        <text>glycolate + A = glyoxylate + AH2</text>
        <dbReference type="Rhea" id="RHEA:21264"/>
        <dbReference type="ChEBI" id="CHEBI:13193"/>
        <dbReference type="ChEBI" id="CHEBI:17499"/>
        <dbReference type="ChEBI" id="CHEBI:29805"/>
        <dbReference type="ChEBI" id="CHEBI:36655"/>
        <dbReference type="EC" id="1.1.99.14"/>
    </reaction>
</comment>
<dbReference type="GO" id="GO:0019154">
    <property type="term" value="F:glycolate dehydrogenase activity"/>
    <property type="evidence" value="ECO:0007669"/>
    <property type="project" value="UniProtKB-EC"/>
</dbReference>
<dbReference type="EMBL" id="CP003746">
    <property type="protein sequence ID" value="AFU98705.1"/>
    <property type="molecule type" value="Genomic_DNA"/>
</dbReference>
<dbReference type="PANTHER" id="PTHR32479">
    <property type="entry name" value="GLYCOLATE OXIDASE IRON-SULFUR SUBUNIT"/>
    <property type="match status" value="1"/>
</dbReference>
<dbReference type="AlphaFoldDB" id="K4KKH4"/>
<dbReference type="PROSITE" id="PS51379">
    <property type="entry name" value="4FE4S_FER_2"/>
    <property type="match status" value="2"/>
</dbReference>
<dbReference type="InterPro" id="IPR004017">
    <property type="entry name" value="Cys_rich_dom"/>
</dbReference>
<keyword evidence="1 6" id="KW-0004">4Fe-4S</keyword>
<dbReference type="InterPro" id="IPR012257">
    <property type="entry name" value="Glc_ox_4Fe-4S"/>
</dbReference>
<dbReference type="PIRSF" id="PIRSF000139">
    <property type="entry name" value="Glc_ox_4Fe-4S"/>
    <property type="match status" value="1"/>
</dbReference>
<dbReference type="RefSeq" id="WP_015046878.1">
    <property type="nucleotide sequence ID" value="NC_018868.3"/>
</dbReference>
<comment type="catalytic activity">
    <reaction evidence="6">
        <text>(R)-lactate + A = pyruvate + AH2</text>
        <dbReference type="Rhea" id="RHEA:15089"/>
        <dbReference type="ChEBI" id="CHEBI:13193"/>
        <dbReference type="ChEBI" id="CHEBI:15361"/>
        <dbReference type="ChEBI" id="CHEBI:16004"/>
        <dbReference type="ChEBI" id="CHEBI:17499"/>
    </reaction>
</comment>
<gene>
    <name evidence="8" type="primary">glcF</name>
    <name evidence="8" type="ordered locus">M5M_07570</name>
</gene>
<keyword evidence="6" id="KW-0813">Transport</keyword>
<dbReference type="NCBIfam" id="NF008434">
    <property type="entry name" value="PRK11274.1"/>
    <property type="match status" value="1"/>
</dbReference>
<dbReference type="Pfam" id="PF13183">
    <property type="entry name" value="Fer4_8"/>
    <property type="match status" value="1"/>
</dbReference>
<dbReference type="InterPro" id="IPR017896">
    <property type="entry name" value="4Fe4S_Fe-S-bd"/>
</dbReference>
<dbReference type="InterPro" id="IPR009051">
    <property type="entry name" value="Helical_ferredxn"/>
</dbReference>
<keyword evidence="9" id="KW-1185">Reference proteome</keyword>
<dbReference type="PROSITE" id="PS00198">
    <property type="entry name" value="4FE4S_FER_1"/>
    <property type="match status" value="1"/>
</dbReference>
<evidence type="ECO:0000256" key="3">
    <source>
        <dbReference type="ARBA" id="ARBA00022737"/>
    </source>
</evidence>
<proteinExistence type="predicted"/>
<name>K4KKH4_SIMAS</name>
<dbReference type="InterPro" id="IPR017900">
    <property type="entry name" value="4Fe4S_Fe_S_CS"/>
</dbReference>
<dbReference type="GO" id="GO:0046872">
    <property type="term" value="F:metal ion binding"/>
    <property type="evidence" value="ECO:0007669"/>
    <property type="project" value="UniProtKB-UniRule"/>
</dbReference>
<comment type="cofactor">
    <cofactor evidence="6">
        <name>[4Fe-4S] cluster</name>
        <dbReference type="ChEBI" id="CHEBI:49883"/>
    </cofactor>
    <text evidence="6">Binds 2 [4Fe-4S] clusters.</text>
</comment>
<evidence type="ECO:0000259" key="7">
    <source>
        <dbReference type="PROSITE" id="PS51379"/>
    </source>
</evidence>
<dbReference type="OrthoDB" id="9765258at2"/>
<sequence length="409" mass="43932">MQLNVQPGLLASDKAAEAEAIVGACVHCGFCTSTCPTYLQNGDELDSPRGRIYLIKEMLASGSAGPTTQQHLDRCLTCRNCETTCPSGVQYHDLLAIGRETVDALVPNRRRKIKRALVRTLLLARRPLAWATGLARSLSGLLPVATQRLLGPAPLFADAFEQRTGARVLIQAGCVQPHLRPDTDNALSHLLAQFGVAVEWVHGCCGALSAHTSAEQQARELARANLQQWRDAAARGDIVAIVSTASGCGLQLAEYEALLGQQLTAEDRELIGKVCDPVTVIAQLHAQQPDVLPDLANAEPIAFHCPCSLQHGLGLSDAVQRLLTDLGASLPTITDSHLCCGSAGSYSIFEPAMARSLRDQKLGHLQQSLPATLLTANIGCQMHLQGGTVTPVEHWLVWLARHTFLPIEE</sequence>
<evidence type="ECO:0000256" key="1">
    <source>
        <dbReference type="ARBA" id="ARBA00022485"/>
    </source>
</evidence>
<reference evidence="8 9" key="1">
    <citation type="journal article" date="2013" name="Genome Announc.">
        <title>Complete genome sequence of Simiduia agarivorans SA1(T), a marine bacterium able to degrade a variety of polysaccharides.</title>
        <authorList>
            <person name="Lin S.Y."/>
            <person name="Shieh W.Y."/>
            <person name="Chen J.S."/>
            <person name="Tang S.L."/>
        </authorList>
    </citation>
    <scope>NUCLEOTIDE SEQUENCE [LARGE SCALE GENOMIC DNA]</scope>
    <source>
        <strain evidence="9">DSM 21679 / JCM 13881 / BCRC 17597 / SA1</strain>
    </source>
</reference>
<dbReference type="GO" id="GO:0051539">
    <property type="term" value="F:4 iron, 4 sulfur cluster binding"/>
    <property type="evidence" value="ECO:0007669"/>
    <property type="project" value="UniProtKB-UniRule"/>
</dbReference>
<dbReference type="eggNOG" id="COG0247">
    <property type="taxonomic scope" value="Bacteria"/>
</dbReference>
<comment type="function">
    <text evidence="6">Component of a complex that catalyzes the oxidation of glycolate to glyoxylate.</text>
</comment>
<feature type="domain" description="4Fe-4S ferredoxin-type" evidence="7">
    <location>
        <begin position="16"/>
        <end position="44"/>
    </location>
</feature>
<keyword evidence="6" id="KW-0249">Electron transport</keyword>
<evidence type="ECO:0000256" key="5">
    <source>
        <dbReference type="ARBA" id="ARBA00023014"/>
    </source>
</evidence>
<evidence type="ECO:0000313" key="8">
    <source>
        <dbReference type="EMBL" id="AFU98705.1"/>
    </source>
</evidence>
<keyword evidence="3" id="KW-0677">Repeat</keyword>
<keyword evidence="2 6" id="KW-0479">Metal-binding</keyword>
<dbReference type="EC" id="1.1.99.14" evidence="6"/>
<evidence type="ECO:0000256" key="2">
    <source>
        <dbReference type="ARBA" id="ARBA00022723"/>
    </source>
</evidence>
<dbReference type="Gene3D" id="1.10.1060.10">
    <property type="entry name" value="Alpha-helical ferredoxin"/>
    <property type="match status" value="1"/>
</dbReference>
<dbReference type="Proteomes" id="UP000000466">
    <property type="component" value="Chromosome"/>
</dbReference>
<dbReference type="STRING" id="1117647.M5M_07570"/>
<dbReference type="HOGENOM" id="CLU_023081_0_0_6"/>
<dbReference type="KEGG" id="saga:M5M_07570"/>
<evidence type="ECO:0000313" key="9">
    <source>
        <dbReference type="Proteomes" id="UP000000466"/>
    </source>
</evidence>
<dbReference type="PANTHER" id="PTHR32479:SF17">
    <property type="entry name" value="GLYCOLATE OXIDASE IRON-SULFUR SUBUNIT"/>
    <property type="match status" value="1"/>
</dbReference>
<feature type="domain" description="4Fe-4S ferredoxin-type" evidence="7">
    <location>
        <begin position="66"/>
        <end position="95"/>
    </location>
</feature>